<reference evidence="2" key="1">
    <citation type="submission" date="2022-06" db="EMBL/GenBank/DDBJ databases">
        <title>Genomic Encyclopedia of Archaeal and Bacterial Type Strains, Phase II (KMG-II): from individual species to whole genera.</title>
        <authorList>
            <person name="Goeker M."/>
        </authorList>
    </citation>
    <scope>NUCLEOTIDE SEQUENCE</scope>
    <source>
        <strain evidence="2">DSM 26652</strain>
    </source>
</reference>
<dbReference type="InterPro" id="IPR029068">
    <property type="entry name" value="Glyas_Bleomycin-R_OHBP_Dase"/>
</dbReference>
<evidence type="ECO:0000259" key="1">
    <source>
        <dbReference type="Pfam" id="PF00903"/>
    </source>
</evidence>
<dbReference type="SUPFAM" id="SSF54593">
    <property type="entry name" value="Glyoxalase/Bleomycin resistance protein/Dihydroxybiphenyl dioxygenase"/>
    <property type="match status" value="1"/>
</dbReference>
<gene>
    <name evidence="2" type="ORF">APR03_003816</name>
</gene>
<dbReference type="EMBL" id="JAMTCS010000012">
    <property type="protein sequence ID" value="MCP2266450.1"/>
    <property type="molecule type" value="Genomic_DNA"/>
</dbReference>
<dbReference type="CDD" id="cd06588">
    <property type="entry name" value="PhnB_like"/>
    <property type="match status" value="1"/>
</dbReference>
<dbReference type="InterPro" id="IPR004360">
    <property type="entry name" value="Glyas_Fos-R_dOase_dom"/>
</dbReference>
<dbReference type="Pfam" id="PF00903">
    <property type="entry name" value="Glyoxalase"/>
    <property type="match status" value="1"/>
</dbReference>
<evidence type="ECO:0000313" key="3">
    <source>
        <dbReference type="Proteomes" id="UP001139493"/>
    </source>
</evidence>
<feature type="domain" description="Glyoxalase/fosfomycin resistance/dioxygenase" evidence="1">
    <location>
        <begin position="4"/>
        <end position="136"/>
    </location>
</feature>
<sequence length="146" mass="15548">MAKLNPYLSFRSEAKDALAFYRSVLGGELDISTFGGVPMEGMPTPDEDRDLVMHGQLDTPGGLTIMAADTPSFMAYVAPTAGVTVALTGGPEDHDYIRGAYEKLSDGATPSQPLELAPWGDYYGALTDKFGIAWMFDIGTEESTAG</sequence>
<dbReference type="InterPro" id="IPR028973">
    <property type="entry name" value="PhnB-like"/>
</dbReference>
<dbReference type="AlphaFoldDB" id="A0A9X2G6B7"/>
<dbReference type="Proteomes" id="UP001139493">
    <property type="component" value="Unassembled WGS sequence"/>
</dbReference>
<name>A0A9X2G6B7_9MICO</name>
<dbReference type="PANTHER" id="PTHR33990">
    <property type="entry name" value="PROTEIN YJDN-RELATED"/>
    <property type="match status" value="1"/>
</dbReference>
<keyword evidence="3" id="KW-1185">Reference proteome</keyword>
<dbReference type="Gene3D" id="3.10.180.10">
    <property type="entry name" value="2,3-Dihydroxybiphenyl 1,2-Dioxygenase, domain 1"/>
    <property type="match status" value="1"/>
</dbReference>
<proteinExistence type="predicted"/>
<accession>A0A9X2G6B7</accession>
<evidence type="ECO:0000313" key="2">
    <source>
        <dbReference type="EMBL" id="MCP2266450.1"/>
    </source>
</evidence>
<protein>
    <submittedName>
        <fullName evidence="2">PhnB protein</fullName>
    </submittedName>
</protein>
<comment type="caution">
    <text evidence="2">The sequence shown here is derived from an EMBL/GenBank/DDBJ whole genome shotgun (WGS) entry which is preliminary data.</text>
</comment>
<dbReference type="PANTHER" id="PTHR33990:SF1">
    <property type="entry name" value="PROTEIN YJDN"/>
    <property type="match status" value="1"/>
</dbReference>
<organism evidence="2 3">
    <name type="scientific">Promicromonospora thailandica</name>
    <dbReference type="NCBI Taxonomy" id="765201"/>
    <lineage>
        <taxon>Bacteria</taxon>
        <taxon>Bacillati</taxon>
        <taxon>Actinomycetota</taxon>
        <taxon>Actinomycetes</taxon>
        <taxon>Micrococcales</taxon>
        <taxon>Promicromonosporaceae</taxon>
        <taxon>Promicromonospora</taxon>
    </lineage>
</organism>
<dbReference type="RefSeq" id="WP_253838252.1">
    <property type="nucleotide sequence ID" value="NZ_JAMTCS010000012.1"/>
</dbReference>